<sequence>MMQFNLLKSFNYYVASYHNLLEMNFINLNKFCLYLIHLISEFQIFGIVVLNLNEELLNLPLMNIDYGLNIISIISRPYKLILQDNFFLYSYTIPLTIILLYLSHQMITFFLFSNQSQKNITEYVIKSNNIKLIFHSLNLLFLAIFDKLLCIPCIQLACYSTYKNINIESFGAVEFINTLFSILTLILIFWIQLLYLMLLKEAITLQQFNFKVLIFQGLDYFQTFIIYIIVIFDCINLENAVKNYLIFIMFVISSVIKLNQLITKYQYVIEIQDYLINLNVAFIIISAILMGNKFIEDKKNLIIIIVIVPSLMITIIQQLKKKLDCNMLVILPENQSTFTQQYLITVFSQKASLNNIQQFSLSLFLFHHKINCQDQSCSCKIQGLAKNEIKLRQLYLKQLILDFGKSINKLTDQSLRGFFALFYIQSLIAINQSVKAYQQTNILLLKQNVHQNIDQQNMFSEQTTYSMTIEENQNVYKKKSNSNIIHKLEKISLNYISYINLIKISIILEIAKQNLISSFSFGNIVQKTQLSQSVQLFMKVEEQHQQLKQNITNIINRKKDIFMIMSSTTRLNPERFLHQCLELIRKINFMENQLQHLFQEFPSKKMQSIYSFYCAEILNNFLQAFRIINYNSISDNALIKIQKNYQVDLLTTQLHYMILVMDHQGTGLQIVERSHQMHKIGEYDQQEFKEVKSILSLLPRGFSTIHKHLIEDFLIFGRSKFFREQNVNLILQKDLFLSPVDFFFDFDLTKLQELTFQVFFSENNTTNSYLILNNKHLILGITKELCKQLKLQECEYEKLPDLFYLTDIQQLIPEYYSLIDQNKIDKSQPISNVQIIFNDKNQTGQKSSFQTYYDQMKKNPDCIRFYYANIMVTIRQTHSIIEIKNVLESKKSIQLDTNDQDYFEQELYDFMEEFHIQQPNQFNDDLFPKLKKELDIQNDCFIQEEIPEHLDQIETNRVMSLQQRQLISESVQQFELISPQRSNRQLIDKTTSFATHQINLSCQQRFFLNQIEEKEKEQSQSNQSGVNKGFAQLNNYDQNQQNAEIRENLRQQLYEENQTTIHAKKVNLDNAASSTLGTFSQNFQLYKKYELLQQIVSSVKFSIIFDLMIFSLLVVSLISIIFAIILINNSSSDIYSALSQLQMLEFYTSYMNPCYLFLSSFTSSYNYRYESFDHNQTQLIEFLIQYHQYNINQSFANIKQSYSNQTKGNLLQQELSTKIINFKYIKENDFSIEEISLREAIFQIIQYLYNFQSIYSQDNKLEQMIQQFIQFIINLDEIENEIFNLNTEIITYISDSNLLLQHKWIILCVRCTYLILFFQLSAWILYLKHLRKYSKMLKLFQKVDIVWVFRDLERCKELLSLLNKDSNLMFRYKFNILLKERFFRSELSKKHIIQEKIKRTGFIKLDSKQKLLLSRASSFIFFSSLFGIFFLFSFVMNFQGIKFMDFYQMKSQQYNYIGELSISIPKAYSKRELLYLRSNNFTGSEYISDNLTTQYLQIIQSSLDVLSSYLQTYTFLESNYNDQKLLELNNHTLCEEDIIAKTFDLQQQYLCKQIYENVMDRGLSITITKIRDVLLTEMNNSQSFSQRTNPPFNEIEIGIYLSTILMNVLQTIKIELSNQADQLNITIQIVSIIYLIFTFLKIILILFFIRTHYLNEFQNIKKLTILLPQAALFIDDLFERQLRQLIAKENLV</sequence>
<dbReference type="OrthoDB" id="299369at2759"/>
<keyword evidence="2" id="KW-1133">Transmembrane helix</keyword>
<name>A0A8S1QX79_9CILI</name>
<dbReference type="PANTHER" id="PTHR31600">
    <property type="entry name" value="TINY MACROCYSTS PROTEIN B-RELATED"/>
    <property type="match status" value="1"/>
</dbReference>
<organism evidence="3 4">
    <name type="scientific">Paramecium sonneborni</name>
    <dbReference type="NCBI Taxonomy" id="65129"/>
    <lineage>
        <taxon>Eukaryota</taxon>
        <taxon>Sar</taxon>
        <taxon>Alveolata</taxon>
        <taxon>Ciliophora</taxon>
        <taxon>Intramacronucleata</taxon>
        <taxon>Oligohymenophorea</taxon>
        <taxon>Peniculida</taxon>
        <taxon>Parameciidae</taxon>
        <taxon>Paramecium</taxon>
    </lineage>
</organism>
<comment type="caution">
    <text evidence="3">The sequence shown here is derived from an EMBL/GenBank/DDBJ whole genome shotgun (WGS) entry which is preliminary data.</text>
</comment>
<evidence type="ECO:0000313" key="3">
    <source>
        <dbReference type="EMBL" id="CAD8120516.1"/>
    </source>
</evidence>
<feature type="transmembrane region" description="Helical" evidence="2">
    <location>
        <begin position="177"/>
        <end position="198"/>
    </location>
</feature>
<feature type="transmembrane region" description="Helical" evidence="2">
    <location>
        <begin position="1625"/>
        <end position="1649"/>
    </location>
</feature>
<keyword evidence="4" id="KW-1185">Reference proteome</keyword>
<proteinExistence type="predicted"/>
<evidence type="ECO:0000256" key="1">
    <source>
        <dbReference type="SAM" id="Coils"/>
    </source>
</evidence>
<protein>
    <recommendedName>
        <fullName evidence="5">Transmembrane protein</fullName>
    </recommendedName>
</protein>
<feature type="coiled-coil region" evidence="1">
    <location>
        <begin position="537"/>
        <end position="600"/>
    </location>
</feature>
<dbReference type="InterPro" id="IPR052994">
    <property type="entry name" value="Tiny_macrocysts_regulators"/>
</dbReference>
<feature type="transmembrane region" description="Helical" evidence="2">
    <location>
        <begin position="210"/>
        <end position="232"/>
    </location>
</feature>
<feature type="transmembrane region" description="Helical" evidence="2">
    <location>
        <begin position="1103"/>
        <end position="1127"/>
    </location>
</feature>
<feature type="transmembrane region" description="Helical" evidence="2">
    <location>
        <begin position="274"/>
        <end position="295"/>
    </location>
</feature>
<dbReference type="PANTHER" id="PTHR31600:SF2">
    <property type="entry name" value="GAMETE ENRICHED GENE 10 PROTEIN-RELATED"/>
    <property type="match status" value="1"/>
</dbReference>
<feature type="transmembrane region" description="Helical" evidence="2">
    <location>
        <begin position="132"/>
        <end position="157"/>
    </location>
</feature>
<keyword evidence="1" id="KW-0175">Coiled coil</keyword>
<dbReference type="Proteomes" id="UP000692954">
    <property type="component" value="Unassembled WGS sequence"/>
</dbReference>
<keyword evidence="2" id="KW-0812">Transmembrane</keyword>
<evidence type="ECO:0000313" key="4">
    <source>
        <dbReference type="Proteomes" id="UP000692954"/>
    </source>
</evidence>
<feature type="transmembrane region" description="Helical" evidence="2">
    <location>
        <begin position="1412"/>
        <end position="1436"/>
    </location>
</feature>
<feature type="transmembrane region" description="Helical" evidence="2">
    <location>
        <begin position="1304"/>
        <end position="1327"/>
    </location>
</feature>
<feature type="transmembrane region" description="Helical" evidence="2">
    <location>
        <begin position="244"/>
        <end position="262"/>
    </location>
</feature>
<evidence type="ECO:0008006" key="5">
    <source>
        <dbReference type="Google" id="ProtNLM"/>
    </source>
</evidence>
<dbReference type="EMBL" id="CAJJDN010000126">
    <property type="protein sequence ID" value="CAD8120516.1"/>
    <property type="molecule type" value="Genomic_DNA"/>
</dbReference>
<keyword evidence="2" id="KW-0472">Membrane</keyword>
<feature type="transmembrane region" description="Helical" evidence="2">
    <location>
        <begin position="86"/>
        <end position="112"/>
    </location>
</feature>
<evidence type="ECO:0000256" key="2">
    <source>
        <dbReference type="SAM" id="Phobius"/>
    </source>
</evidence>
<feature type="transmembrane region" description="Helical" evidence="2">
    <location>
        <begin position="301"/>
        <end position="319"/>
    </location>
</feature>
<reference evidence="3" key="1">
    <citation type="submission" date="2021-01" db="EMBL/GenBank/DDBJ databases">
        <authorList>
            <consortium name="Genoscope - CEA"/>
            <person name="William W."/>
        </authorList>
    </citation>
    <scope>NUCLEOTIDE SEQUENCE</scope>
</reference>
<gene>
    <name evidence="3" type="ORF">PSON_ATCC_30995.1.T1260154</name>
</gene>
<accession>A0A8S1QX79</accession>